<evidence type="ECO:0000256" key="3">
    <source>
        <dbReference type="PROSITE-ProRule" id="PRU00221"/>
    </source>
</evidence>
<dbReference type="PROSITE" id="PS50082">
    <property type="entry name" value="WD_REPEATS_2"/>
    <property type="match status" value="4"/>
</dbReference>
<evidence type="ECO:0000256" key="2">
    <source>
        <dbReference type="ARBA" id="ARBA00022737"/>
    </source>
</evidence>
<dbReference type="Gramene" id="Pp3c2_19830V3.2">
    <property type="protein sequence ID" value="Pp3c2_19830V3.2"/>
    <property type="gene ID" value="Pp3c2_19830"/>
</dbReference>
<dbReference type="Gramene" id="Pp3c2_19830V3.5">
    <property type="protein sequence ID" value="Pp3c2_19830V3.5"/>
    <property type="gene ID" value="Pp3c2_19830"/>
</dbReference>
<dbReference type="PANTHER" id="PTHR19847:SF7">
    <property type="entry name" value="DDB1- AND CUL4-ASSOCIATED FACTOR 11"/>
    <property type="match status" value="1"/>
</dbReference>
<reference evidence="5 7" key="2">
    <citation type="journal article" date="2018" name="Plant J.">
        <title>The Physcomitrella patens chromosome-scale assembly reveals moss genome structure and evolution.</title>
        <authorList>
            <person name="Lang D."/>
            <person name="Ullrich K.K."/>
            <person name="Murat F."/>
            <person name="Fuchs J."/>
            <person name="Jenkins J."/>
            <person name="Haas F.B."/>
            <person name="Piednoel M."/>
            <person name="Gundlach H."/>
            <person name="Van Bel M."/>
            <person name="Meyberg R."/>
            <person name="Vives C."/>
            <person name="Morata J."/>
            <person name="Symeonidi A."/>
            <person name="Hiss M."/>
            <person name="Muchero W."/>
            <person name="Kamisugi Y."/>
            <person name="Saleh O."/>
            <person name="Blanc G."/>
            <person name="Decker E.L."/>
            <person name="van Gessel N."/>
            <person name="Grimwood J."/>
            <person name="Hayes R.D."/>
            <person name="Graham S.W."/>
            <person name="Gunter L.E."/>
            <person name="McDaniel S.F."/>
            <person name="Hoernstein S.N.W."/>
            <person name="Larsson A."/>
            <person name="Li F.W."/>
            <person name="Perroud P.F."/>
            <person name="Phillips J."/>
            <person name="Ranjan P."/>
            <person name="Rokshar D.S."/>
            <person name="Rothfels C.J."/>
            <person name="Schneider L."/>
            <person name="Shu S."/>
            <person name="Stevenson D.W."/>
            <person name="Thummler F."/>
            <person name="Tillich M."/>
            <person name="Villarreal Aguilar J.C."/>
            <person name="Widiez T."/>
            <person name="Wong G.K."/>
            <person name="Wymore A."/>
            <person name="Zhang Y."/>
            <person name="Zimmer A.D."/>
            <person name="Quatrano R.S."/>
            <person name="Mayer K.F.X."/>
            <person name="Goodstein D."/>
            <person name="Casacuberta J.M."/>
            <person name="Vandepoele K."/>
            <person name="Reski R."/>
            <person name="Cuming A.C."/>
            <person name="Tuskan G.A."/>
            <person name="Maumus F."/>
            <person name="Salse J."/>
            <person name="Schmutz J."/>
            <person name="Rensing S.A."/>
        </authorList>
    </citation>
    <scope>NUCLEOTIDE SEQUENCE [LARGE SCALE GENOMIC DNA]</scope>
    <source>
        <strain evidence="6 7">cv. Gransden 2004</strain>
    </source>
</reference>
<feature type="repeat" description="WD" evidence="3">
    <location>
        <begin position="327"/>
        <end position="360"/>
    </location>
</feature>
<dbReference type="OrthoDB" id="63070at2759"/>
<evidence type="ECO:0000313" key="6">
    <source>
        <dbReference type="EnsemblPlants" id="Pp3c2_19830V3.1"/>
    </source>
</evidence>
<dbReference type="EnsemblPlants" id="Pp3c2_19830V3.5">
    <property type="protein sequence ID" value="Pp3c2_19830V3.5"/>
    <property type="gene ID" value="Pp3c2_19830"/>
</dbReference>
<dbReference type="InterPro" id="IPR015943">
    <property type="entry name" value="WD40/YVTN_repeat-like_dom_sf"/>
</dbReference>
<evidence type="ECO:0000313" key="7">
    <source>
        <dbReference type="Proteomes" id="UP000006727"/>
    </source>
</evidence>
<dbReference type="InterPro" id="IPR020472">
    <property type="entry name" value="WD40_PAC1"/>
</dbReference>
<dbReference type="PANTHER" id="PTHR19847">
    <property type="entry name" value="DDB1- AND CUL4-ASSOCIATED FACTOR 11"/>
    <property type="match status" value="1"/>
</dbReference>
<dbReference type="AlphaFoldDB" id="A0A2K1L2C0"/>
<dbReference type="PaxDb" id="3218-PP1S336_34V6.1"/>
<reference evidence="6" key="3">
    <citation type="submission" date="2020-12" db="UniProtKB">
        <authorList>
            <consortium name="EnsemblPlants"/>
        </authorList>
    </citation>
    <scope>IDENTIFICATION</scope>
</reference>
<keyword evidence="1 3" id="KW-0853">WD repeat</keyword>
<feature type="compositionally biased region" description="Acidic residues" evidence="4">
    <location>
        <begin position="56"/>
        <end position="72"/>
    </location>
</feature>
<feature type="repeat" description="WD" evidence="3">
    <location>
        <begin position="374"/>
        <end position="415"/>
    </location>
</feature>
<dbReference type="GeneID" id="112278976"/>
<dbReference type="FunFam" id="2.130.10.10:FF:000492">
    <property type="entry name" value="LEC14B homolog isoform X2"/>
    <property type="match status" value="1"/>
</dbReference>
<accession>A0A2K1L2C0</accession>
<dbReference type="InterPro" id="IPR051859">
    <property type="entry name" value="DCAF"/>
</dbReference>
<dbReference type="PRINTS" id="PR00320">
    <property type="entry name" value="GPROTEINBRPT"/>
</dbReference>
<name>A0A2K1L2C0_PHYPA</name>
<dbReference type="InterPro" id="IPR036322">
    <property type="entry name" value="WD40_repeat_dom_sf"/>
</dbReference>
<dbReference type="InterPro" id="IPR001680">
    <property type="entry name" value="WD40_rpt"/>
</dbReference>
<dbReference type="EnsemblPlants" id="Pp3c2_19830V3.1">
    <property type="protein sequence ID" value="Pp3c2_19830V3.1"/>
    <property type="gene ID" value="Pp3c2_19830"/>
</dbReference>
<feature type="repeat" description="WD" evidence="3">
    <location>
        <begin position="501"/>
        <end position="533"/>
    </location>
</feature>
<dbReference type="EMBL" id="ABEU02000002">
    <property type="protein sequence ID" value="PNR60166.1"/>
    <property type="molecule type" value="Genomic_DNA"/>
</dbReference>
<feature type="repeat" description="WD" evidence="3">
    <location>
        <begin position="285"/>
        <end position="326"/>
    </location>
</feature>
<reference evidence="5 7" key="1">
    <citation type="journal article" date="2008" name="Science">
        <title>The Physcomitrella genome reveals evolutionary insights into the conquest of land by plants.</title>
        <authorList>
            <person name="Rensing S."/>
            <person name="Lang D."/>
            <person name="Zimmer A."/>
            <person name="Terry A."/>
            <person name="Salamov A."/>
            <person name="Shapiro H."/>
            <person name="Nishiyama T."/>
            <person name="Perroud P.-F."/>
            <person name="Lindquist E."/>
            <person name="Kamisugi Y."/>
            <person name="Tanahashi T."/>
            <person name="Sakakibara K."/>
            <person name="Fujita T."/>
            <person name="Oishi K."/>
            <person name="Shin-I T."/>
            <person name="Kuroki Y."/>
            <person name="Toyoda A."/>
            <person name="Suzuki Y."/>
            <person name="Hashimoto A."/>
            <person name="Yamaguchi K."/>
            <person name="Sugano A."/>
            <person name="Kohara Y."/>
            <person name="Fujiyama A."/>
            <person name="Anterola A."/>
            <person name="Aoki S."/>
            <person name="Ashton N."/>
            <person name="Barbazuk W.B."/>
            <person name="Barker E."/>
            <person name="Bennetzen J."/>
            <person name="Bezanilla M."/>
            <person name="Blankenship R."/>
            <person name="Cho S.H."/>
            <person name="Dutcher S."/>
            <person name="Estelle M."/>
            <person name="Fawcett J.A."/>
            <person name="Gundlach H."/>
            <person name="Hanada K."/>
            <person name="Heyl A."/>
            <person name="Hicks K.A."/>
            <person name="Hugh J."/>
            <person name="Lohr M."/>
            <person name="Mayer K."/>
            <person name="Melkozernov A."/>
            <person name="Murata T."/>
            <person name="Nelson D."/>
            <person name="Pils B."/>
            <person name="Prigge M."/>
            <person name="Reiss B."/>
            <person name="Renner T."/>
            <person name="Rombauts S."/>
            <person name="Rushton P."/>
            <person name="Sanderfoot A."/>
            <person name="Schween G."/>
            <person name="Shiu S.-H."/>
            <person name="Stueber K."/>
            <person name="Theodoulou F.L."/>
            <person name="Tu H."/>
            <person name="Van de Peer Y."/>
            <person name="Verrier P.J."/>
            <person name="Waters E."/>
            <person name="Wood A."/>
            <person name="Yang L."/>
            <person name="Cove D."/>
            <person name="Cuming A."/>
            <person name="Hasebe M."/>
            <person name="Lucas S."/>
            <person name="Mishler D.B."/>
            <person name="Reski R."/>
            <person name="Grigoriev I."/>
            <person name="Quatrano R.S."/>
            <person name="Boore J.L."/>
        </authorList>
    </citation>
    <scope>NUCLEOTIDE SEQUENCE [LARGE SCALE GENOMIC DNA]</scope>
    <source>
        <strain evidence="6 7">cv. Gransden 2004</strain>
    </source>
</reference>
<dbReference type="KEGG" id="ppp:112278976"/>
<proteinExistence type="predicted"/>
<dbReference type="EnsemblPlants" id="Pp3c2_19830V3.3">
    <property type="protein sequence ID" value="Pp3c2_19830V3.3"/>
    <property type="gene ID" value="Pp3c2_19830"/>
</dbReference>
<dbReference type="FunFam" id="2.130.10.10:FF:003174">
    <property type="entry name" value="Predicted protein"/>
    <property type="match status" value="1"/>
</dbReference>
<dbReference type="GO" id="GO:0043161">
    <property type="term" value="P:proteasome-mediated ubiquitin-dependent protein catabolic process"/>
    <property type="evidence" value="ECO:0000318"/>
    <property type="project" value="GO_Central"/>
</dbReference>
<evidence type="ECO:0000313" key="5">
    <source>
        <dbReference type="EMBL" id="PNR60166.1"/>
    </source>
</evidence>
<dbReference type="OMA" id="MAGHEEP"/>
<dbReference type="RefSeq" id="XP_024368719.1">
    <property type="nucleotide sequence ID" value="XM_024512951.2"/>
</dbReference>
<dbReference type="EnsemblPlants" id="Pp3c2_19830V3.4">
    <property type="protein sequence ID" value="Pp3c2_19830V3.4"/>
    <property type="gene ID" value="Pp3c2_19830"/>
</dbReference>
<dbReference type="RefSeq" id="XP_024368718.1">
    <property type="nucleotide sequence ID" value="XM_024512950.2"/>
</dbReference>
<dbReference type="Gramene" id="Pp3c2_19830V3.1">
    <property type="protein sequence ID" value="Pp3c2_19830V3.1"/>
    <property type="gene ID" value="Pp3c2_19830"/>
</dbReference>
<evidence type="ECO:0000256" key="1">
    <source>
        <dbReference type="ARBA" id="ARBA00022574"/>
    </source>
</evidence>
<protein>
    <submittedName>
        <fullName evidence="5 6">Uncharacterized protein</fullName>
    </submittedName>
</protein>
<feature type="region of interest" description="Disordered" evidence="4">
    <location>
        <begin position="40"/>
        <end position="72"/>
    </location>
</feature>
<dbReference type="EnsemblPlants" id="Pp3c2_19830V3.2">
    <property type="protein sequence ID" value="Pp3c2_19830V3.2"/>
    <property type="gene ID" value="Pp3c2_19830"/>
</dbReference>
<dbReference type="GO" id="GO:0080008">
    <property type="term" value="C:Cul4-RING E3 ubiquitin ligase complex"/>
    <property type="evidence" value="ECO:0000318"/>
    <property type="project" value="GO_Central"/>
</dbReference>
<dbReference type="Gramene" id="Pp3c2_19830V3.4">
    <property type="protein sequence ID" value="Pp3c2_19830V3.4"/>
    <property type="gene ID" value="Pp3c2_19830"/>
</dbReference>
<dbReference type="FunCoup" id="A0A2K1L2C0">
    <property type="interactions" value="3507"/>
</dbReference>
<dbReference type="PROSITE" id="PS50294">
    <property type="entry name" value="WD_REPEATS_REGION"/>
    <property type="match status" value="2"/>
</dbReference>
<organism evidence="5">
    <name type="scientific">Physcomitrium patens</name>
    <name type="common">Spreading-leaved earth moss</name>
    <name type="synonym">Physcomitrella patens</name>
    <dbReference type="NCBI Taxonomy" id="3218"/>
    <lineage>
        <taxon>Eukaryota</taxon>
        <taxon>Viridiplantae</taxon>
        <taxon>Streptophyta</taxon>
        <taxon>Embryophyta</taxon>
        <taxon>Bryophyta</taxon>
        <taxon>Bryophytina</taxon>
        <taxon>Bryopsida</taxon>
        <taxon>Funariidae</taxon>
        <taxon>Funariales</taxon>
        <taxon>Funariaceae</taxon>
        <taxon>Physcomitrium</taxon>
    </lineage>
</organism>
<dbReference type="Pfam" id="PF00400">
    <property type="entry name" value="WD40"/>
    <property type="match status" value="5"/>
</dbReference>
<dbReference type="STRING" id="3218.A0A2K1L2C0"/>
<dbReference type="Proteomes" id="UP000006727">
    <property type="component" value="Chromosome 2"/>
</dbReference>
<gene>
    <name evidence="6" type="primary">LOC112278976</name>
    <name evidence="5" type="ORF">PHYPA_002959</name>
</gene>
<dbReference type="Gramene" id="Pp3c2_19830V3.3">
    <property type="protein sequence ID" value="Pp3c2_19830V3.3"/>
    <property type="gene ID" value="Pp3c2_19830"/>
</dbReference>
<dbReference type="RefSeq" id="XP_024368720.1">
    <property type="nucleotide sequence ID" value="XM_024512952.2"/>
</dbReference>
<keyword evidence="7" id="KW-1185">Reference proteome</keyword>
<dbReference type="SUPFAM" id="SSF50978">
    <property type="entry name" value="WD40 repeat-like"/>
    <property type="match status" value="1"/>
</dbReference>
<evidence type="ECO:0000256" key="4">
    <source>
        <dbReference type="SAM" id="MobiDB-lite"/>
    </source>
</evidence>
<dbReference type="SMART" id="SM00320">
    <property type="entry name" value="WD40"/>
    <property type="match status" value="6"/>
</dbReference>
<dbReference type="Gene3D" id="2.130.10.10">
    <property type="entry name" value="YVTN repeat-like/Quinoprotein amine dehydrogenase"/>
    <property type="match status" value="2"/>
</dbReference>
<dbReference type="FunFam" id="2.130.10.10:FF:001117">
    <property type="entry name" value="DDB1 and CUL4-associated factor 11"/>
    <property type="match status" value="1"/>
</dbReference>
<keyword evidence="2" id="KW-0677">Repeat</keyword>
<sequence>MAGHEEPAVSLGLVARATRLIIRLGRYQVMANNDEEGTSRISMRSALQDPGISSSESDEEYTGGEDDQYEDQDADSELYLEEVIDSEEYNQSSGTRTTLGGGDGCETPVPLDHVLAQSTAMRHCPSDGSARLGKVKRTGLVNVTTMLAGREINVSGNGRFSRAECCHVAGRYVPTGGPSVVEQFNSRAYIGQFSADGTLFTAGFQDRRIRIYNVEKDWAVQKDIQARNLRWTVTDTALSPDKRFLVYASITPVVHLVNVGSESGDVRSLANITDIHEALNFASDARGDVSGLWSLQFSEDGRELVAGSNDKCVYIYDLEANKPVLRINAHKDDVNAVTFADESSHLIFSGSDDNTCKIWDRRCFAQTGRPAGQLVGHLEGITFINSRKDGRYFISNGKDQAIKLWDIRKMSSGHTPCKKARKIPAFAWDYRWMDYPGMGRDVRHPYDQSLMTYKGHLVLRTLIRCYFSPLASTGQKYIYTGSHDGCVYIYDLVTGKQVSRLSFHRGTVRDCSWHPTQPMLVSSSWDGYLAKWEHFHRDEPRVEVPPVSFDFFDY</sequence>